<protein>
    <recommendedName>
        <fullName evidence="5">Addiction module antitoxin, RelB/DinJ family</fullName>
    </recommendedName>
</protein>
<organism evidence="3 4">
    <name type="scientific">Fusobacterium vincentii ATCC 49256</name>
    <dbReference type="NCBI Taxonomy" id="209882"/>
    <lineage>
        <taxon>Bacteria</taxon>
        <taxon>Fusobacteriati</taxon>
        <taxon>Fusobacteriota</taxon>
        <taxon>Fusobacteriia</taxon>
        <taxon>Fusobacteriales</taxon>
        <taxon>Fusobacteriaceae</taxon>
        <taxon>Fusobacterium</taxon>
    </lineage>
</organism>
<sequence length="105" mass="12031">MLIAYYCYIIVYIKEGGDTMAQVSVTVKTDEEIKKDFNTFCEEIGLNMSTAINLFMRAVLREKRIPFELSLSNNETIQVFKDVKEGKNLSKSFSSVKELMEDLNA</sequence>
<dbReference type="Pfam" id="PF04221">
    <property type="entry name" value="RelB"/>
    <property type="match status" value="1"/>
</dbReference>
<dbReference type="PIRSF" id="PIRSF003108">
    <property type="entry name" value="DinJ"/>
    <property type="match status" value="1"/>
</dbReference>
<dbReference type="GO" id="GO:0044010">
    <property type="term" value="P:single-species biofilm formation"/>
    <property type="evidence" value="ECO:0007669"/>
    <property type="project" value="InterPro"/>
</dbReference>
<keyword evidence="2" id="KW-1277">Toxin-antitoxin system</keyword>
<reference evidence="3 4" key="1">
    <citation type="journal article" date="2003" name="Genome Res.">
        <title>Genome analysis of F. nucleatum sub spp vincentii and its comparison with the genome of F. nucleatum ATCC 25586.</title>
        <authorList>
            <person name="Kapatral V."/>
            <person name="Ivanova N."/>
            <person name="Anderson I."/>
            <person name="Reznik G."/>
            <person name="Bhattacharyya A."/>
            <person name="Gardner W.L."/>
            <person name="Mikhailova N."/>
            <person name="Lapidus A."/>
            <person name="Larsen N."/>
            <person name="D'Souza M."/>
            <person name="Walunas T."/>
            <person name="Haselkorn R."/>
            <person name="Overbeek R."/>
            <person name="Kyrpides N."/>
        </authorList>
    </citation>
    <scope>NUCLEOTIDE SEQUENCE [LARGE SCALE GENOMIC DNA]</scope>
    <source>
        <strain evidence="3 4">ATCC 49256</strain>
    </source>
</reference>
<dbReference type="InterPro" id="IPR013321">
    <property type="entry name" value="Arc_rbn_hlx_hlx"/>
</dbReference>
<dbReference type="PANTHER" id="PTHR38781">
    <property type="entry name" value="ANTITOXIN DINJ-RELATED"/>
    <property type="match status" value="1"/>
</dbReference>
<evidence type="ECO:0000313" key="4">
    <source>
        <dbReference type="Proteomes" id="UP000006454"/>
    </source>
</evidence>
<comment type="similarity">
    <text evidence="1">Belongs to the RelB/DinJ antitoxin family.</text>
</comment>
<dbReference type="GO" id="GO:0000987">
    <property type="term" value="F:cis-regulatory region sequence-specific DNA binding"/>
    <property type="evidence" value="ECO:0007669"/>
    <property type="project" value="InterPro"/>
</dbReference>
<dbReference type="GO" id="GO:0006351">
    <property type="term" value="P:DNA-templated transcription"/>
    <property type="evidence" value="ECO:0007669"/>
    <property type="project" value="TreeGrafter"/>
</dbReference>
<comment type="caution">
    <text evidence="3">The sequence shown here is derived from an EMBL/GenBank/DDBJ whole genome shotgun (WGS) entry which is preliminary data.</text>
</comment>
<evidence type="ECO:0000256" key="1">
    <source>
        <dbReference type="ARBA" id="ARBA00010562"/>
    </source>
</evidence>
<dbReference type="InterPro" id="IPR007337">
    <property type="entry name" value="RelB/DinJ"/>
</dbReference>
<dbReference type="AlphaFoldDB" id="Q7P823"/>
<evidence type="ECO:0000313" key="3">
    <source>
        <dbReference type="EMBL" id="EAA25054.1"/>
    </source>
</evidence>
<evidence type="ECO:0008006" key="5">
    <source>
        <dbReference type="Google" id="ProtNLM"/>
    </source>
</evidence>
<dbReference type="GO" id="GO:0006355">
    <property type="term" value="P:regulation of DNA-templated transcription"/>
    <property type="evidence" value="ECO:0007669"/>
    <property type="project" value="InterPro"/>
</dbReference>
<gene>
    <name evidence="3" type="ORF">FNV1998</name>
</gene>
<dbReference type="EMBL" id="AABF01000006">
    <property type="protein sequence ID" value="EAA25054.1"/>
    <property type="molecule type" value="Genomic_DNA"/>
</dbReference>
<dbReference type="PANTHER" id="PTHR38781:SF1">
    <property type="entry name" value="ANTITOXIN DINJ-RELATED"/>
    <property type="match status" value="1"/>
</dbReference>
<dbReference type="NCBIfam" id="TIGR02384">
    <property type="entry name" value="RelB_DinJ"/>
    <property type="match status" value="1"/>
</dbReference>
<dbReference type="InterPro" id="IPR026262">
    <property type="entry name" value="DinJ"/>
</dbReference>
<dbReference type="Gene3D" id="1.10.1220.10">
    <property type="entry name" value="Met repressor-like"/>
    <property type="match status" value="1"/>
</dbReference>
<evidence type="ECO:0000256" key="2">
    <source>
        <dbReference type="ARBA" id="ARBA00022649"/>
    </source>
</evidence>
<proteinExistence type="inferred from homology"/>
<dbReference type="Proteomes" id="UP000006454">
    <property type="component" value="Unassembled WGS sequence"/>
</dbReference>
<accession>Q7P823</accession>
<name>Q7P823_FUSVC</name>
<dbReference type="GO" id="GO:0015643">
    <property type="term" value="F:toxic substance binding"/>
    <property type="evidence" value="ECO:0007669"/>
    <property type="project" value="InterPro"/>
</dbReference>